<evidence type="ECO:0000256" key="1">
    <source>
        <dbReference type="SAM" id="Phobius"/>
    </source>
</evidence>
<reference evidence="2" key="1">
    <citation type="journal article" date="2012" name="Environ. Microbiol.">
        <title>Genomic content of uncultured Bacteroidetes from contrasting oceanic provinces in the North Atlantic Ocean.</title>
        <authorList>
            <person name="Gomez-Pereira P.R."/>
            <person name="Schuler M."/>
            <person name="Fuchs B.M."/>
            <person name="Bennke C."/>
            <person name="Teeling H."/>
            <person name="Waldmann J."/>
            <person name="Richter M."/>
            <person name="Barbe V."/>
            <person name="Bataille E."/>
            <person name="Glockner F.O."/>
            <person name="Amann R."/>
        </authorList>
    </citation>
    <scope>NUCLEOTIDE SEQUENCE</scope>
</reference>
<keyword evidence="1" id="KW-0472">Membrane</keyword>
<evidence type="ECO:0000313" key="2">
    <source>
        <dbReference type="EMBL" id="CCG00051.1"/>
    </source>
</evidence>
<name>H6RG90_9BACT</name>
<organism evidence="2">
    <name type="scientific">uncultured Flavobacteriia bacterium</name>
    <dbReference type="NCBI Taxonomy" id="212695"/>
    <lineage>
        <taxon>Bacteria</taxon>
        <taxon>Pseudomonadati</taxon>
        <taxon>Bacteroidota</taxon>
        <taxon>Flavobacteriia</taxon>
        <taxon>environmental samples</taxon>
    </lineage>
</organism>
<sequence>MHLESVLFAAFLTTAILHLAQVFVYGFREFNRPTVLFGVIFLFLTFALSKDEAWIKWAIILVPLTGFVGVLNGFSDSHKPNWLNYLMILFNLILVGLAVSLKLV</sequence>
<keyword evidence="1" id="KW-0812">Transmembrane</keyword>
<dbReference type="AlphaFoldDB" id="H6RG90"/>
<reference evidence="2" key="2">
    <citation type="submission" date="2012-02" db="EMBL/GenBank/DDBJ databases">
        <authorList>
            <person name="Genoscope - CEA"/>
        </authorList>
    </citation>
    <scope>NUCLEOTIDE SEQUENCE</scope>
</reference>
<feature type="transmembrane region" description="Helical" evidence="1">
    <location>
        <begin position="34"/>
        <end position="49"/>
    </location>
</feature>
<feature type="transmembrane region" description="Helical" evidence="1">
    <location>
        <begin position="55"/>
        <end position="75"/>
    </location>
</feature>
<proteinExistence type="predicted"/>
<gene>
    <name evidence="2" type="ORF">VIS_S3CHB70012</name>
</gene>
<feature type="transmembrane region" description="Helical" evidence="1">
    <location>
        <begin position="82"/>
        <end position="101"/>
    </location>
</feature>
<feature type="transmembrane region" description="Helical" evidence="1">
    <location>
        <begin position="6"/>
        <end position="27"/>
    </location>
</feature>
<accession>H6RG90</accession>
<keyword evidence="1" id="KW-1133">Transmembrane helix</keyword>
<protein>
    <submittedName>
        <fullName evidence="2">Membrane protein</fullName>
    </submittedName>
</protein>
<dbReference type="EMBL" id="FO117597">
    <property type="protein sequence ID" value="CCG00051.1"/>
    <property type="molecule type" value="Genomic_DNA"/>
</dbReference>